<dbReference type="AlphaFoldDB" id="A0A5J4X1Y9"/>
<dbReference type="Proteomes" id="UP000324800">
    <property type="component" value="Unassembled WGS sequence"/>
</dbReference>
<proteinExistence type="predicted"/>
<gene>
    <name evidence="1" type="ORF">EZS28_003470</name>
</gene>
<reference evidence="1 2" key="1">
    <citation type="submission" date="2019-03" db="EMBL/GenBank/DDBJ databases">
        <title>Single cell metagenomics reveals metabolic interactions within the superorganism composed of flagellate Streblomastix strix and complex community of Bacteroidetes bacteria on its surface.</title>
        <authorList>
            <person name="Treitli S.C."/>
            <person name="Kolisko M."/>
            <person name="Husnik F."/>
            <person name="Keeling P."/>
            <person name="Hampl V."/>
        </authorList>
    </citation>
    <scope>NUCLEOTIDE SEQUENCE [LARGE SCALE GENOMIC DNA]</scope>
    <source>
        <strain evidence="1">ST1C</strain>
    </source>
</reference>
<accession>A0A5J4X1Y9</accession>
<protein>
    <submittedName>
        <fullName evidence="1">Uncharacterized protein</fullName>
    </submittedName>
</protein>
<evidence type="ECO:0000313" key="1">
    <source>
        <dbReference type="EMBL" id="KAA6401003.1"/>
    </source>
</evidence>
<name>A0A5J4X1Y9_9EUKA</name>
<organism evidence="1 2">
    <name type="scientific">Streblomastix strix</name>
    <dbReference type="NCBI Taxonomy" id="222440"/>
    <lineage>
        <taxon>Eukaryota</taxon>
        <taxon>Metamonada</taxon>
        <taxon>Preaxostyla</taxon>
        <taxon>Oxymonadida</taxon>
        <taxon>Streblomastigidae</taxon>
        <taxon>Streblomastix</taxon>
    </lineage>
</organism>
<dbReference type="EMBL" id="SNRW01000461">
    <property type="protein sequence ID" value="KAA6401003.1"/>
    <property type="molecule type" value="Genomic_DNA"/>
</dbReference>
<evidence type="ECO:0000313" key="2">
    <source>
        <dbReference type="Proteomes" id="UP000324800"/>
    </source>
</evidence>
<sequence length="355" mass="41060">MSEKEQQSSSSQEQGPSAYYKNSKALLVLTFMSKPEIEAFLADQGFDPPIFDKDNPRFIEKLNALKQYMLSKQMAFEDQTQRFPMMNNSLSKTETQQKMTYAQVANSWEEQHRFYMLHCPKAWFIANSKLGQPAALLSGPSAPPSIEKEAQMNRKIPLGVLEQHQQHKIQQISQDTIKEAQVQEIQQIILHFNDGEFRKDKAKIVGVHRPSQFDPKKMELRDSWRKSVEQNRCRYENLWSTSEPAEIQPNESSHVYADCSRAVQLEESALIAEIHRIIPDQPPSIYLIDAYLMFLTAGIKHRATIDWPQLRPHPYMRTFRITEGSTTTEKEGTDNRAMINMRIVARDAQSRILND</sequence>
<comment type="caution">
    <text evidence="1">The sequence shown here is derived from an EMBL/GenBank/DDBJ whole genome shotgun (WGS) entry which is preliminary data.</text>
</comment>